<evidence type="ECO:0000313" key="3">
    <source>
        <dbReference type="EMBL" id="GAK74944.1"/>
    </source>
</evidence>
<dbReference type="AlphaFoldDB" id="A0A081D7P8"/>
<evidence type="ECO:0000259" key="2">
    <source>
        <dbReference type="PROSITE" id="PS50894"/>
    </source>
</evidence>
<dbReference type="Pfam" id="PF01627">
    <property type="entry name" value="Hpt"/>
    <property type="match status" value="1"/>
</dbReference>
<dbReference type="GO" id="GO:0004672">
    <property type="term" value="F:protein kinase activity"/>
    <property type="evidence" value="ECO:0007669"/>
    <property type="project" value="UniProtKB-ARBA"/>
</dbReference>
<dbReference type="InterPro" id="IPR036641">
    <property type="entry name" value="HPT_dom_sf"/>
</dbReference>
<name>A0A081D7P8_NONUL</name>
<reference evidence="3 4" key="1">
    <citation type="journal article" date="2014" name="Genome Announc.">
        <title>Draft Genome Sequences of Marine Flavobacterium Nonlabens Strains NR17, NR24, NR27, NR32, NR33, and Ara13.</title>
        <authorList>
            <person name="Nakanishi M."/>
            <person name="Meirelles P."/>
            <person name="Suzuki R."/>
            <person name="Takatani N."/>
            <person name="Mino S."/>
            <person name="Suda W."/>
            <person name="Oshima K."/>
            <person name="Hattori M."/>
            <person name="Ohkuma M."/>
            <person name="Hosokawa M."/>
            <person name="Miyashita K."/>
            <person name="Thompson F.L."/>
            <person name="Niwa A."/>
            <person name="Sawabe T."/>
            <person name="Sawabe T."/>
        </authorList>
    </citation>
    <scope>NUCLEOTIDE SEQUENCE [LARGE SCALE GENOMIC DNA]</scope>
    <source>
        <strain evidence="4">JCM19296</strain>
    </source>
</reference>
<evidence type="ECO:0000313" key="4">
    <source>
        <dbReference type="Proteomes" id="UP000028980"/>
    </source>
</evidence>
<dbReference type="Gene3D" id="1.20.120.160">
    <property type="entry name" value="HPT domain"/>
    <property type="match status" value="1"/>
</dbReference>
<dbReference type="PROSITE" id="PS50894">
    <property type="entry name" value="HPT"/>
    <property type="match status" value="1"/>
</dbReference>
<evidence type="ECO:0000256" key="1">
    <source>
        <dbReference type="PROSITE-ProRule" id="PRU00110"/>
    </source>
</evidence>
<sequence length="105" mass="12114">MELPNRSYIDSLCRGDKAFEERLLAVIKTEFPSEKEVYYNALKAKNLAEIAEAVHKLKHKISILGLEKGYALAAQYENEILDENFDHSQSFEKILDSMTEYLKTL</sequence>
<feature type="modified residue" description="Phosphohistidine" evidence="1">
    <location>
        <position position="55"/>
    </location>
</feature>
<dbReference type="EMBL" id="BBLG01000001">
    <property type="protein sequence ID" value="GAK74944.1"/>
    <property type="molecule type" value="Genomic_DNA"/>
</dbReference>
<proteinExistence type="predicted"/>
<protein>
    <recommendedName>
        <fullName evidence="2">HPt domain-containing protein</fullName>
    </recommendedName>
</protein>
<comment type="caution">
    <text evidence="3">The sequence shown here is derived from an EMBL/GenBank/DDBJ whole genome shotgun (WGS) entry which is preliminary data.</text>
</comment>
<keyword evidence="1" id="KW-0597">Phosphoprotein</keyword>
<accession>A0A081D7P8</accession>
<organism evidence="3 4">
    <name type="scientific">Nonlabens ulvanivorans</name>
    <name type="common">Persicivirga ulvanivorans</name>
    <dbReference type="NCBI Taxonomy" id="906888"/>
    <lineage>
        <taxon>Bacteria</taxon>
        <taxon>Pseudomonadati</taxon>
        <taxon>Bacteroidota</taxon>
        <taxon>Flavobacteriia</taxon>
        <taxon>Flavobacteriales</taxon>
        <taxon>Flavobacteriaceae</taxon>
        <taxon>Nonlabens</taxon>
    </lineage>
</organism>
<dbReference type="SUPFAM" id="SSF47226">
    <property type="entry name" value="Histidine-containing phosphotransfer domain, HPT domain"/>
    <property type="match status" value="1"/>
</dbReference>
<dbReference type="GO" id="GO:0000160">
    <property type="term" value="P:phosphorelay signal transduction system"/>
    <property type="evidence" value="ECO:0007669"/>
    <property type="project" value="InterPro"/>
</dbReference>
<gene>
    <name evidence="3" type="ORF">JCM19296_522</name>
</gene>
<feature type="domain" description="HPt" evidence="2">
    <location>
        <begin position="16"/>
        <end position="105"/>
    </location>
</feature>
<dbReference type="Proteomes" id="UP000028980">
    <property type="component" value="Unassembled WGS sequence"/>
</dbReference>
<dbReference type="InterPro" id="IPR008207">
    <property type="entry name" value="Sig_transdc_His_kin_Hpt_dom"/>
</dbReference>